<dbReference type="RefSeq" id="WP_085751992.1">
    <property type="nucleotide sequence ID" value="NZ_BSPR01000011.1"/>
</dbReference>
<dbReference type="InterPro" id="IPR006143">
    <property type="entry name" value="RND_pump_MFP"/>
</dbReference>
<dbReference type="PANTHER" id="PTHR30469">
    <property type="entry name" value="MULTIDRUG RESISTANCE PROTEIN MDTA"/>
    <property type="match status" value="1"/>
</dbReference>
<proteinExistence type="inferred from homology"/>
<dbReference type="STRING" id="946333.A4W93_18340"/>
<dbReference type="EMBL" id="CP015118">
    <property type="protein sequence ID" value="ARN21697.1"/>
    <property type="molecule type" value="Genomic_DNA"/>
</dbReference>
<name>A0A1W6LBY6_9BURK</name>
<dbReference type="KEGG" id="rgu:A4W93_18340"/>
<dbReference type="PANTHER" id="PTHR30469:SF15">
    <property type="entry name" value="HLYD FAMILY OF SECRETION PROTEINS"/>
    <property type="match status" value="1"/>
</dbReference>
<dbReference type="Proteomes" id="UP000193427">
    <property type="component" value="Chromosome"/>
</dbReference>
<gene>
    <name evidence="2" type="ORF">A4W93_18340</name>
</gene>
<dbReference type="AlphaFoldDB" id="A0A1W6LBY6"/>
<dbReference type="Gene3D" id="2.40.50.100">
    <property type="match status" value="1"/>
</dbReference>
<comment type="similarity">
    <text evidence="1">Belongs to the membrane fusion protein (MFP) (TC 8.A.1) family.</text>
</comment>
<dbReference type="Gene3D" id="2.40.30.170">
    <property type="match status" value="1"/>
</dbReference>
<dbReference type="SUPFAM" id="SSF111369">
    <property type="entry name" value="HlyD-like secretion proteins"/>
    <property type="match status" value="1"/>
</dbReference>
<sequence length="256" mass="27013">MPRRNDRIALALGLAALWHGAALAQAAPSARPPPDDPNAIRVLLAAQLETTLSSQMNGTLGELRAGLGQRVDRHGVLVRLNCGEAQARAKVTAAELAMARQNLDAKRELRKLDAVGDIEVATAATEVEKADGANALAQTQGSYCQVLAPFRGRVAKVYVKPYQTVAAGAPLFDLVSDGALKVRLNAPSSLLPRLQPGMPLEVLIHETGKRYAAKVSGVSSRVDAVAQSVELEARLNAEHAELSAGMSGTARLPDRP</sequence>
<protein>
    <submittedName>
        <fullName evidence="2">Efflux transporter periplasmic adaptor subunit</fullName>
    </submittedName>
</protein>
<organism evidence="2 3">
    <name type="scientific">Piscinibacter gummiphilus</name>
    <dbReference type="NCBI Taxonomy" id="946333"/>
    <lineage>
        <taxon>Bacteria</taxon>
        <taxon>Pseudomonadati</taxon>
        <taxon>Pseudomonadota</taxon>
        <taxon>Betaproteobacteria</taxon>
        <taxon>Burkholderiales</taxon>
        <taxon>Sphaerotilaceae</taxon>
        <taxon>Piscinibacter</taxon>
    </lineage>
</organism>
<evidence type="ECO:0000313" key="2">
    <source>
        <dbReference type="EMBL" id="ARN21697.1"/>
    </source>
</evidence>
<evidence type="ECO:0000256" key="1">
    <source>
        <dbReference type="ARBA" id="ARBA00009477"/>
    </source>
</evidence>
<dbReference type="GO" id="GO:0015562">
    <property type="term" value="F:efflux transmembrane transporter activity"/>
    <property type="evidence" value="ECO:0007669"/>
    <property type="project" value="TreeGrafter"/>
</dbReference>
<dbReference type="GO" id="GO:1990281">
    <property type="term" value="C:efflux pump complex"/>
    <property type="evidence" value="ECO:0007669"/>
    <property type="project" value="TreeGrafter"/>
</dbReference>
<dbReference type="NCBIfam" id="TIGR01730">
    <property type="entry name" value="RND_mfp"/>
    <property type="match status" value="1"/>
</dbReference>
<reference evidence="2 3" key="1">
    <citation type="submission" date="2016-04" db="EMBL/GenBank/DDBJ databases">
        <title>Complete genome sequence of natural rubber-degrading, novel Gram-negative bacterium, Rhizobacter gummiphilus strain NS21.</title>
        <authorList>
            <person name="Tabata M."/>
            <person name="Kasai D."/>
            <person name="Fukuda M."/>
        </authorList>
    </citation>
    <scope>NUCLEOTIDE SEQUENCE [LARGE SCALE GENOMIC DNA]</scope>
    <source>
        <strain evidence="2 3">NS21</strain>
    </source>
</reference>
<accession>A0A1W6LBY6</accession>
<evidence type="ECO:0000313" key="3">
    <source>
        <dbReference type="Proteomes" id="UP000193427"/>
    </source>
</evidence>
<dbReference type="OrthoDB" id="9778796at2"/>
<keyword evidence="3" id="KW-1185">Reference proteome</keyword>